<evidence type="ECO:0000259" key="5">
    <source>
        <dbReference type="PROSITE" id="PS51194"/>
    </source>
</evidence>
<evidence type="ECO:0000313" key="6">
    <source>
        <dbReference type="EMBL" id="KAG6530731.1"/>
    </source>
</evidence>
<dbReference type="SUPFAM" id="SSF52540">
    <property type="entry name" value="P-loop containing nucleoside triphosphate hydrolases"/>
    <property type="match status" value="1"/>
</dbReference>
<dbReference type="InterPro" id="IPR000626">
    <property type="entry name" value="Ubiquitin-like_dom"/>
</dbReference>
<keyword evidence="2" id="KW-0067">ATP-binding</keyword>
<dbReference type="PANTHER" id="PTHR47957">
    <property type="entry name" value="ATP-DEPENDENT HELICASE HRQ1"/>
    <property type="match status" value="1"/>
</dbReference>
<evidence type="ECO:0000256" key="2">
    <source>
        <dbReference type="ARBA" id="ARBA00022840"/>
    </source>
</evidence>
<reference evidence="6 7" key="1">
    <citation type="submission" date="2020-08" db="EMBL/GenBank/DDBJ databases">
        <title>Plant Genome Project.</title>
        <authorList>
            <person name="Zhang R.-G."/>
        </authorList>
    </citation>
    <scope>NUCLEOTIDE SEQUENCE [LARGE SCALE GENOMIC DNA]</scope>
    <source>
        <tissue evidence="6">Rhizome</tissue>
    </source>
</reference>
<organism evidence="6 7">
    <name type="scientific">Zingiber officinale</name>
    <name type="common">Ginger</name>
    <name type="synonym">Amomum zingiber</name>
    <dbReference type="NCBI Taxonomy" id="94328"/>
    <lineage>
        <taxon>Eukaryota</taxon>
        <taxon>Viridiplantae</taxon>
        <taxon>Streptophyta</taxon>
        <taxon>Embryophyta</taxon>
        <taxon>Tracheophyta</taxon>
        <taxon>Spermatophyta</taxon>
        <taxon>Magnoliopsida</taxon>
        <taxon>Liliopsida</taxon>
        <taxon>Zingiberales</taxon>
        <taxon>Zingiberaceae</taxon>
        <taxon>Zingiber</taxon>
    </lineage>
</organism>
<dbReference type="GO" id="GO:0006289">
    <property type="term" value="P:nucleotide-excision repair"/>
    <property type="evidence" value="ECO:0007669"/>
    <property type="project" value="TreeGrafter"/>
</dbReference>
<dbReference type="CDD" id="cd17923">
    <property type="entry name" value="DEXHc_Hrq1-like"/>
    <property type="match status" value="1"/>
</dbReference>
<dbReference type="InterPro" id="IPR001650">
    <property type="entry name" value="Helicase_C-like"/>
</dbReference>
<dbReference type="GO" id="GO:0005524">
    <property type="term" value="F:ATP binding"/>
    <property type="evidence" value="ECO:0007669"/>
    <property type="project" value="UniProtKB-KW"/>
</dbReference>
<dbReference type="Pfam" id="PF00270">
    <property type="entry name" value="DEAD"/>
    <property type="match status" value="1"/>
</dbReference>
<keyword evidence="1" id="KW-0547">Nucleotide-binding</keyword>
<dbReference type="GO" id="GO:0036297">
    <property type="term" value="P:interstrand cross-link repair"/>
    <property type="evidence" value="ECO:0007669"/>
    <property type="project" value="TreeGrafter"/>
</dbReference>
<dbReference type="InterPro" id="IPR014001">
    <property type="entry name" value="Helicase_ATP-bd"/>
</dbReference>
<feature type="domain" description="Helicase C-terminal" evidence="5">
    <location>
        <begin position="745"/>
        <end position="908"/>
    </location>
</feature>
<dbReference type="GO" id="GO:0003676">
    <property type="term" value="F:nucleic acid binding"/>
    <property type="evidence" value="ECO:0007669"/>
    <property type="project" value="InterPro"/>
</dbReference>
<evidence type="ECO:0000313" key="7">
    <source>
        <dbReference type="Proteomes" id="UP000734854"/>
    </source>
</evidence>
<dbReference type="Pfam" id="PF00271">
    <property type="entry name" value="Helicase_C"/>
    <property type="match status" value="1"/>
</dbReference>
<dbReference type="Pfam" id="PF22982">
    <property type="entry name" value="WHD_HRQ1"/>
    <property type="match status" value="1"/>
</dbReference>
<evidence type="ECO:0000256" key="1">
    <source>
        <dbReference type="ARBA" id="ARBA00022741"/>
    </source>
</evidence>
<dbReference type="SMART" id="SM00487">
    <property type="entry name" value="DEXDc"/>
    <property type="match status" value="1"/>
</dbReference>
<evidence type="ECO:0000259" key="3">
    <source>
        <dbReference type="PROSITE" id="PS50053"/>
    </source>
</evidence>
<proteinExistence type="predicted"/>
<gene>
    <name evidence="6" type="ORF">ZIOFF_004489</name>
</gene>
<evidence type="ECO:0000259" key="4">
    <source>
        <dbReference type="PROSITE" id="PS51192"/>
    </source>
</evidence>
<dbReference type="InterPro" id="IPR055227">
    <property type="entry name" value="HRQ1_WHD"/>
</dbReference>
<dbReference type="InterPro" id="IPR018973">
    <property type="entry name" value="MZB"/>
</dbReference>
<accession>A0A8J5I8X5</accession>
<dbReference type="EMBL" id="JACMSC010000002">
    <property type="protein sequence ID" value="KAG6530731.1"/>
    <property type="molecule type" value="Genomic_DNA"/>
</dbReference>
<dbReference type="PROSITE" id="PS50053">
    <property type="entry name" value="UBIQUITIN_2"/>
    <property type="match status" value="1"/>
</dbReference>
<dbReference type="SMART" id="SM00490">
    <property type="entry name" value="HELICc"/>
    <property type="match status" value="1"/>
</dbReference>
<dbReference type="GO" id="GO:0043138">
    <property type="term" value="F:3'-5' DNA helicase activity"/>
    <property type="evidence" value="ECO:0007669"/>
    <property type="project" value="TreeGrafter"/>
</dbReference>
<dbReference type="InterPro" id="IPR027417">
    <property type="entry name" value="P-loop_NTPase"/>
</dbReference>
<dbReference type="Gene3D" id="3.40.50.300">
    <property type="entry name" value="P-loop containing nucleotide triphosphate hydrolases"/>
    <property type="match status" value="2"/>
</dbReference>
<dbReference type="InterPro" id="IPR011545">
    <property type="entry name" value="DEAD/DEAH_box_helicase_dom"/>
</dbReference>
<dbReference type="SUPFAM" id="SSF54236">
    <property type="entry name" value="Ubiquitin-like"/>
    <property type="match status" value="1"/>
</dbReference>
<keyword evidence="7" id="KW-1185">Reference proteome</keyword>
<dbReference type="PROSITE" id="PS51194">
    <property type="entry name" value="HELICASE_CTER"/>
    <property type="match status" value="1"/>
</dbReference>
<dbReference type="CDD" id="cd18797">
    <property type="entry name" value="SF2_C_Hrq"/>
    <property type="match status" value="1"/>
</dbReference>
<dbReference type="PROSITE" id="PS51192">
    <property type="entry name" value="HELICASE_ATP_BIND_1"/>
    <property type="match status" value="1"/>
</dbReference>
<feature type="domain" description="Ubiquitin-like" evidence="3">
    <location>
        <begin position="3"/>
        <end position="74"/>
    </location>
</feature>
<dbReference type="Pfam" id="PF09369">
    <property type="entry name" value="MZB"/>
    <property type="match status" value="1"/>
</dbReference>
<feature type="domain" description="Helicase ATP-binding" evidence="4">
    <location>
        <begin position="499"/>
        <end position="680"/>
    </location>
</feature>
<protein>
    <submittedName>
        <fullName evidence="6">Uncharacterized protein</fullName>
    </submittedName>
</protein>
<comment type="caution">
    <text evidence="6">The sequence shown here is derived from an EMBL/GenBank/DDBJ whole genome shotgun (WGS) entry which is preliminary data.</text>
</comment>
<dbReference type="InterPro" id="IPR029071">
    <property type="entry name" value="Ubiquitin-like_domsf"/>
</dbReference>
<dbReference type="Proteomes" id="UP000734854">
    <property type="component" value="Unassembled WGS sequence"/>
</dbReference>
<sequence>MEKTIEVRSLDGRSVTISISCDRSIVDLKAKLMDSFLPAKNSPHFHLFFKGSKLSLDSRVGSHSIEHGEFMVLVPYIKKSQQSAVEYGQSGSRTPNASTDRVAVSAADSTWHDIMNDLSSFSAMQAEITKTDNRHSKRLYCEEGGTSLGESRRKTYSDRACKRKFDGNHALHEVLCSDAQNISDKQVSSIIRGVLESVNCLSKANSSGCLLFEEYFKSTGVIQSCVCPSWLKRVLKIFMFVNIMYAFVQRQKKCFTWECIDKALMQSNIFGLENACVTDVKSLPLLCPKMIISLCEDERFLDKLDTATLICISASGQHAVRNTGRIIVFSLFPFYLCFFLLNCSKFHFLDIFAANKKVPISSIVRAFGRRSVIFMSELWKAIKCCMEIKLASGMPLLLPLEESVLMQDVIAAVVSEGSGSVTLRKMSSLCRSRQLLEPAEMVEHLRKGIGKQGQLVHVEFIDAKEAVYAKFHTDLSEALTSTLKGFGITMLYSHQVESLLASLSGKNVVVATSTSSGKSLCYNIPVLEALSKNTMSCALYMFPTKALAQDQLRTLLKMIDGLNIGLNVGIYDGDTSQENRKLIRDDARLLITNPDMLHMSILPFHGQFKRILSNLRYVVIDETHTYKGAFGCHTAFILRRLQRICSHVYGSDPSFIFCTATSANPREHAMCFFTNYIRKFYVLYQELGNLQTLELVQNDGSPRSPKYFILWNPPLYLEQKAFRGMKNNNPMMPDRKSRRSSPILEVSYLLAEMVQHGLRCIAFCKTRKLCELTLCYTREILNSTANDLVKSICVYRAGYSPQERRRIEADISEGRILGVAATNALEVGIDIGHIDATIHLGFPGTVASLWQQAGRSGRRSRPSLAVYVAFEGPLDQYFMKFPNKLFGRPMELCQVDAHNQKVLEQHIACAAFELPLCLQYDEKYFGSGLNSAIISLRNKGYLCNDAYDVSSPNSWNYIGPDGMPSRAVTIRAVETIKYKVVECLSNEVLEEIEESKAFFQFCRDYWLFFCVNKVRKDPSCIDHPNFLVLNCWIFVVIWTSGLDIKFIGFYNGLYVLIVLKEEISKEIYDGAVYMHQGDTYLVNYLDLSTKVAFCQRADLKYYTKTRDYTDVHVAGGELAYLPVKASCYVKTTAQTRPCTITTKWFGFYRIWRSNNQIFDKDELSLPEFSFESEAVWICVSQSIKSSLEKQQLPFQPGLHAASHALLNVVPSYIMCNATDLATECVNPHEKRAFAERLLLYDRHPGGIGITKKISLFRELLTAALELVSTCNCLSSSGCPNCIQALSCSEYNEVLHKDAAILILKSVIQAEMSYFEGREDSSNNFTAV</sequence>
<dbReference type="GO" id="GO:0005634">
    <property type="term" value="C:nucleus"/>
    <property type="evidence" value="ECO:0007669"/>
    <property type="project" value="TreeGrafter"/>
</dbReference>
<name>A0A8J5I8X5_ZINOF</name>
<dbReference type="PANTHER" id="PTHR47957:SF3">
    <property type="entry name" value="ATP-DEPENDENT HELICASE HRQ1"/>
    <property type="match status" value="1"/>
</dbReference>